<dbReference type="RefSeq" id="WP_114643284.1">
    <property type="nucleotide sequence ID" value="NZ_JAACIO010000027.1"/>
</dbReference>
<dbReference type="SUPFAM" id="SSF51206">
    <property type="entry name" value="cAMP-binding domain-like"/>
    <property type="match status" value="1"/>
</dbReference>
<reference evidence="2 3" key="1">
    <citation type="submission" date="2018-08" db="EMBL/GenBank/DDBJ databases">
        <title>Draft genome sequence of Psychrilyobacter sp. strain SD5 isolated from Black Sea water.</title>
        <authorList>
            <person name="Yadav S."/>
            <person name="Villanueva L."/>
            <person name="Damste J.S.S."/>
        </authorList>
    </citation>
    <scope>NUCLEOTIDE SEQUENCE [LARGE SCALE GENOMIC DNA]</scope>
    <source>
        <strain evidence="2 3">SD5</strain>
    </source>
</reference>
<feature type="domain" description="Cyclic nucleotide-binding" evidence="1">
    <location>
        <begin position="19"/>
        <end position="113"/>
    </location>
</feature>
<dbReference type="SMART" id="SM00100">
    <property type="entry name" value="cNMP"/>
    <property type="match status" value="1"/>
</dbReference>
<dbReference type="EMBL" id="QUAJ01000028">
    <property type="protein sequence ID" value="REI39904.1"/>
    <property type="molecule type" value="Genomic_DNA"/>
</dbReference>
<dbReference type="CDD" id="cd00038">
    <property type="entry name" value="CAP_ED"/>
    <property type="match status" value="1"/>
</dbReference>
<protein>
    <submittedName>
        <fullName evidence="2">Cyclic nucleotide-binding domain-containing protein</fullName>
    </submittedName>
</protein>
<keyword evidence="3" id="KW-1185">Reference proteome</keyword>
<dbReference type="InterPro" id="IPR018490">
    <property type="entry name" value="cNMP-bd_dom_sf"/>
</dbReference>
<proteinExistence type="predicted"/>
<name>A0ABX9KEG9_9FUSO</name>
<dbReference type="Proteomes" id="UP000263486">
    <property type="component" value="Unassembled WGS sequence"/>
</dbReference>
<dbReference type="Gene3D" id="2.60.120.10">
    <property type="entry name" value="Jelly Rolls"/>
    <property type="match status" value="1"/>
</dbReference>
<evidence type="ECO:0000313" key="2">
    <source>
        <dbReference type="EMBL" id="REI39904.1"/>
    </source>
</evidence>
<dbReference type="Pfam" id="PF00027">
    <property type="entry name" value="cNMP_binding"/>
    <property type="match status" value="1"/>
</dbReference>
<evidence type="ECO:0000259" key="1">
    <source>
        <dbReference type="PROSITE" id="PS50042"/>
    </source>
</evidence>
<comment type="caution">
    <text evidence="2">The sequence shown here is derived from an EMBL/GenBank/DDBJ whole genome shotgun (WGS) entry which is preliminary data.</text>
</comment>
<dbReference type="PROSITE" id="PS50042">
    <property type="entry name" value="CNMP_BINDING_3"/>
    <property type="match status" value="1"/>
</dbReference>
<dbReference type="InterPro" id="IPR000595">
    <property type="entry name" value="cNMP-bd_dom"/>
</dbReference>
<sequence>MSEDKLKKKIIELLPKTSLFGGVEKVDLDSFIETLSERSYIAGENIFEEGGSPGDSYLLLEGEVKLTVIGRRLFKIGPGRVFGIASPLGIQKQIVTATADTDIVLAVIPKMTLYLLEKENPRLFGKIILNEARDLARALKGMKEIILDYILMEEEGNL</sequence>
<gene>
    <name evidence="2" type="ORF">DYH56_12860</name>
</gene>
<accession>A0ABX9KEG9</accession>
<dbReference type="InterPro" id="IPR014710">
    <property type="entry name" value="RmlC-like_jellyroll"/>
</dbReference>
<organism evidence="2 3">
    <name type="scientific">Psychrilyobacter piezotolerans</name>
    <dbReference type="NCBI Taxonomy" id="2293438"/>
    <lineage>
        <taxon>Bacteria</taxon>
        <taxon>Fusobacteriati</taxon>
        <taxon>Fusobacteriota</taxon>
        <taxon>Fusobacteriia</taxon>
        <taxon>Fusobacteriales</taxon>
        <taxon>Fusobacteriaceae</taxon>
        <taxon>Psychrilyobacter</taxon>
    </lineage>
</organism>
<evidence type="ECO:0000313" key="3">
    <source>
        <dbReference type="Proteomes" id="UP000263486"/>
    </source>
</evidence>